<evidence type="ECO:0008006" key="3">
    <source>
        <dbReference type="Google" id="ProtNLM"/>
    </source>
</evidence>
<proteinExistence type="predicted"/>
<dbReference type="Proteomes" id="UP001050975">
    <property type="component" value="Unassembled WGS sequence"/>
</dbReference>
<evidence type="ECO:0000313" key="1">
    <source>
        <dbReference type="EMBL" id="GET40148.1"/>
    </source>
</evidence>
<gene>
    <name evidence="1" type="ORF">MiSe_49560</name>
</gene>
<dbReference type="EMBL" id="BLAY01000083">
    <property type="protein sequence ID" value="GET40148.1"/>
    <property type="molecule type" value="Genomic_DNA"/>
</dbReference>
<dbReference type="Pfam" id="PF14105">
    <property type="entry name" value="DUF4278"/>
    <property type="match status" value="1"/>
</dbReference>
<reference evidence="1" key="1">
    <citation type="submission" date="2019-10" db="EMBL/GenBank/DDBJ databases">
        <title>Draft genome sequece of Microseira wollei NIES-4236.</title>
        <authorList>
            <person name="Yamaguchi H."/>
            <person name="Suzuki S."/>
            <person name="Kawachi M."/>
        </authorList>
    </citation>
    <scope>NUCLEOTIDE SEQUENCE</scope>
    <source>
        <strain evidence="1">NIES-4236</strain>
    </source>
</reference>
<keyword evidence="2" id="KW-1185">Reference proteome</keyword>
<dbReference type="InterPro" id="IPR025458">
    <property type="entry name" value="DUF4278"/>
</dbReference>
<protein>
    <recommendedName>
        <fullName evidence="3">DUF4278 domain-containing protein</fullName>
    </recommendedName>
</protein>
<dbReference type="RefSeq" id="WP_226585960.1">
    <property type="nucleotide sequence ID" value="NZ_BLAY01000083.1"/>
</dbReference>
<evidence type="ECO:0000313" key="2">
    <source>
        <dbReference type="Proteomes" id="UP001050975"/>
    </source>
</evidence>
<dbReference type="AlphaFoldDB" id="A0AAV3XCA2"/>
<sequence length="123" mass="13874">MKLSYRGVAYEYEPPAIDMIEGEIGGKYRGQPWRCSYPRHIPVPQPALDLKYRGVAYSTYGKAPAGAIPQTGNPGKVSPELVETHLANIRRRLEHRLQVAKDSGDQKLIRMLEAESKQLVRSR</sequence>
<name>A0AAV3XCA2_9CYAN</name>
<accession>A0AAV3XCA2</accession>
<comment type="caution">
    <text evidence="1">The sequence shown here is derived from an EMBL/GenBank/DDBJ whole genome shotgun (WGS) entry which is preliminary data.</text>
</comment>
<organism evidence="1 2">
    <name type="scientific">Microseira wollei NIES-4236</name>
    <dbReference type="NCBI Taxonomy" id="2530354"/>
    <lineage>
        <taxon>Bacteria</taxon>
        <taxon>Bacillati</taxon>
        <taxon>Cyanobacteriota</taxon>
        <taxon>Cyanophyceae</taxon>
        <taxon>Oscillatoriophycideae</taxon>
        <taxon>Aerosakkonematales</taxon>
        <taxon>Aerosakkonemataceae</taxon>
        <taxon>Microseira</taxon>
    </lineage>
</organism>